<keyword evidence="13" id="KW-1185">Reference proteome</keyword>
<sequence length="1010" mass="115207">MSSISSLLSSWRQFQLFDFTPIRDPNYQTSDALYSDPTISAINATTTNYLIIAINNSTLKIINPKDLTTLGVFTAYDVDYRITFIAPLAHSDNLVVTLAEKQGAPSIIKLWDIHKVLNLQDVDDSEFQFKFQTQVLVSNGDNSFPISCFVFNNDLTCLAIGYTNGKVILIRGDLLRDRGAKQRVIYESNDPITGIQFNEKEAVLYITTTSKILTVATTGRNHGKPARVLSSKTGADLNCTAVDQSTQSLIVGLPGSIRYYNHLQSLSSINFDIAKSKIISSKSSYLLIVSPQHEDVTSKALMTRIIILDLVNKHISFNIIIPNSLINYAFISSGDLYLLSGDGVLYKLHEKPINQQIELVLQRELFQVAFNLAKQSNLPSKVLLRIQRLHGDYLYDSQRYDESIDVFIDCLDLFEKTQPEAKLNGDKQKGDDQEVVEEDEEDLDDFIMNIITKFKEATNISNLTRFLMKLYEKSIANIDHITLLLCCFCKLKQVESLDDFIESLVITTTNLQDLNFELIINLFKECGYFHQVIKLLFKLEQPGLIVDIQLNDLKKPKLALSYMKSLAIDELLLILIDHSKKLLDSCPIETTELLINVFTGKYKPQNTEEGPIELDKGGEKEEPEGVAKLTNYRAFVNYLSGGSDEQEQEEDDLSDEPTYLPPRPNLIYSSFMNHPNEFLIFLEACIEAFDKFQGNEVDKRETLLTLLEMYLSIYETTKAKEWIDKAEALTTHYASLLDKKSLLLISHIYNFKQGEVIAKEEAGMEESLFINYQIAEDVPGCMELLNKYGSSKPELYKLMLKFIVSRKSIFERVNQKDFQYILEKIKYYKLMNPLEVLQVITEQPENDFITLGVVKQYLIDHFKEKSKEIVNNEKLIEKYEQESTKNSFKLSELTKPFVIQNNKCSMCELKLDFPVIHFKCRHSFHQKCLSTNLVASNDEPVIDGKGEVPQCPICISHVNEVKAVKAGHFRAKENYDAFESSLHDSNDKFKFVTDYFGKGVMENESITMVE</sequence>
<dbReference type="GO" id="GO:0099022">
    <property type="term" value="P:vesicle tethering"/>
    <property type="evidence" value="ECO:0007669"/>
    <property type="project" value="EnsemblFungi"/>
</dbReference>
<dbReference type="SMART" id="SM00184">
    <property type="entry name" value="RING"/>
    <property type="match status" value="1"/>
</dbReference>
<comment type="subunit">
    <text evidence="9">Component of the homotypic vacuole fusion and vacuole protein sorting (HOPS) complex. Component of the class C core vacuole/endosome tethering (CORVET) complex.</text>
</comment>
<dbReference type="GO" id="GO:0042144">
    <property type="term" value="P:vacuole fusion, non-autophagic"/>
    <property type="evidence" value="ECO:0007669"/>
    <property type="project" value="EnsemblFungi"/>
</dbReference>
<dbReference type="GO" id="GO:0035091">
    <property type="term" value="F:phosphatidylinositol binding"/>
    <property type="evidence" value="ECO:0007669"/>
    <property type="project" value="EnsemblFungi"/>
</dbReference>
<dbReference type="Pfam" id="PF23341">
    <property type="entry name" value="PEP5_VPS11_N"/>
    <property type="match status" value="1"/>
</dbReference>
<dbReference type="InterPro" id="IPR057308">
    <property type="entry name" value="CHCR_PEP5_VPS11"/>
</dbReference>
<dbReference type="GO" id="GO:0006886">
    <property type="term" value="P:intracellular protein transport"/>
    <property type="evidence" value="ECO:0007669"/>
    <property type="project" value="UniProtKB-UniRule"/>
</dbReference>
<dbReference type="PROSITE" id="PS50089">
    <property type="entry name" value="ZF_RING_2"/>
    <property type="match status" value="1"/>
</dbReference>
<evidence type="ECO:0000256" key="7">
    <source>
        <dbReference type="ARBA" id="ARBA00023136"/>
    </source>
</evidence>
<dbReference type="GO" id="GO:0030674">
    <property type="term" value="F:protein-macromolecule adaptor activity"/>
    <property type="evidence" value="ECO:0007669"/>
    <property type="project" value="TreeGrafter"/>
</dbReference>
<dbReference type="GO" id="GO:0061630">
    <property type="term" value="F:ubiquitin protein ligase activity"/>
    <property type="evidence" value="ECO:0007669"/>
    <property type="project" value="UniProtKB-EC"/>
</dbReference>
<dbReference type="Gene3D" id="3.30.40.10">
    <property type="entry name" value="Zinc/RING finger domain, C3HC4 (zinc finger)"/>
    <property type="match status" value="1"/>
</dbReference>
<evidence type="ECO:0000256" key="3">
    <source>
        <dbReference type="ARBA" id="ARBA00022723"/>
    </source>
</evidence>
<dbReference type="GO" id="GO:0036205">
    <property type="term" value="P:histone catabolic process"/>
    <property type="evidence" value="ECO:0007669"/>
    <property type="project" value="EnsemblFungi"/>
</dbReference>
<evidence type="ECO:0000256" key="10">
    <source>
        <dbReference type="PROSITE-ProRule" id="PRU00175"/>
    </source>
</evidence>
<dbReference type="InParanoid" id="G3AE35"/>
<dbReference type="Pfam" id="PF17122">
    <property type="entry name" value="zf-C3H2C3"/>
    <property type="match status" value="1"/>
</dbReference>
<dbReference type="OMA" id="ENENECP"/>
<protein>
    <recommendedName>
        <fullName evidence="9">E3 ubiquitin-protein ligase PEP5</fullName>
        <ecNumber evidence="9">2.3.2.27</ecNumber>
    </recommendedName>
</protein>
<dbReference type="SUPFAM" id="SSF57850">
    <property type="entry name" value="RING/U-box"/>
    <property type="match status" value="1"/>
</dbReference>
<dbReference type="EMBL" id="GL996499">
    <property type="protein sequence ID" value="EGW35569.1"/>
    <property type="molecule type" value="Genomic_DNA"/>
</dbReference>
<dbReference type="GO" id="GO:0006904">
    <property type="term" value="P:vesicle docking involved in exocytosis"/>
    <property type="evidence" value="ECO:0007669"/>
    <property type="project" value="TreeGrafter"/>
</dbReference>
<evidence type="ECO:0000256" key="8">
    <source>
        <dbReference type="ARBA" id="ARBA00029433"/>
    </source>
</evidence>
<reference evidence="12 13" key="1">
    <citation type="journal article" date="2011" name="Proc. Natl. Acad. Sci. U.S.A.">
        <title>Comparative genomics of xylose-fermenting fungi for enhanced biofuel production.</title>
        <authorList>
            <person name="Wohlbach D.J."/>
            <person name="Kuo A."/>
            <person name="Sato T.K."/>
            <person name="Potts K.M."/>
            <person name="Salamov A.A."/>
            <person name="LaButti K.M."/>
            <person name="Sun H."/>
            <person name="Clum A."/>
            <person name="Pangilinan J.L."/>
            <person name="Lindquist E.A."/>
            <person name="Lucas S."/>
            <person name="Lapidus A."/>
            <person name="Jin M."/>
            <person name="Gunawan C."/>
            <person name="Balan V."/>
            <person name="Dale B.E."/>
            <person name="Jeffries T.W."/>
            <person name="Zinkel R."/>
            <person name="Barry K.W."/>
            <person name="Grigoriev I.V."/>
            <person name="Gasch A.P."/>
        </authorList>
    </citation>
    <scope>NUCLEOTIDE SEQUENCE [LARGE SCALE GENOMIC DNA]</scope>
    <source>
        <strain evidence="13">NRRL Y-27907 / 11-Y1</strain>
    </source>
</reference>
<dbReference type="GeneID" id="18875289"/>
<dbReference type="Pfam" id="PF12451">
    <property type="entry name" value="VPS11_C"/>
    <property type="match status" value="1"/>
</dbReference>
<dbReference type="CDD" id="cd16688">
    <property type="entry name" value="RING-H2_Vps11"/>
    <property type="match status" value="1"/>
</dbReference>
<evidence type="ECO:0000313" key="12">
    <source>
        <dbReference type="EMBL" id="EGW35569.1"/>
    </source>
</evidence>
<dbReference type="RefSeq" id="XP_007372981.1">
    <property type="nucleotide sequence ID" value="XM_007372919.1"/>
</dbReference>
<dbReference type="InterPro" id="IPR015943">
    <property type="entry name" value="WD40/YVTN_repeat-like_dom_sf"/>
</dbReference>
<evidence type="ECO:0000256" key="6">
    <source>
        <dbReference type="ARBA" id="ARBA00022927"/>
    </source>
</evidence>
<evidence type="ECO:0000259" key="11">
    <source>
        <dbReference type="PROSITE" id="PS50089"/>
    </source>
</evidence>
<evidence type="ECO:0000256" key="4">
    <source>
        <dbReference type="ARBA" id="ARBA00022771"/>
    </source>
</evidence>
<name>G3AE35_SPAPN</name>
<keyword evidence="4 10" id="KW-0863">Zinc-finger</keyword>
<dbReference type="GO" id="GO:0045324">
    <property type="term" value="P:late endosome to vacuole transport"/>
    <property type="evidence" value="ECO:0007669"/>
    <property type="project" value="EnsemblFungi"/>
</dbReference>
<dbReference type="HOGENOM" id="CLU_001287_0_0_1"/>
<feature type="domain" description="RING-type" evidence="11">
    <location>
        <begin position="904"/>
        <end position="954"/>
    </location>
</feature>
<dbReference type="GO" id="GO:0006895">
    <property type="term" value="P:Golgi to endosome transport"/>
    <property type="evidence" value="ECO:0007669"/>
    <property type="project" value="EnsemblFungi"/>
</dbReference>
<dbReference type="GO" id="GO:0033263">
    <property type="term" value="C:CORVET complex"/>
    <property type="evidence" value="ECO:0007669"/>
    <property type="project" value="UniProtKB-UniRule"/>
</dbReference>
<dbReference type="GO" id="GO:0035542">
    <property type="term" value="P:regulation of SNARE complex assembly"/>
    <property type="evidence" value="ECO:0007669"/>
    <property type="project" value="EnsemblFungi"/>
</dbReference>
<evidence type="ECO:0000256" key="9">
    <source>
        <dbReference type="PIRNR" id="PIRNR007860"/>
    </source>
</evidence>
<dbReference type="GO" id="GO:0032889">
    <property type="term" value="P:regulation of vacuole fusion, non-autophagic"/>
    <property type="evidence" value="ECO:0007669"/>
    <property type="project" value="EnsemblFungi"/>
</dbReference>
<evidence type="ECO:0000313" key="13">
    <source>
        <dbReference type="Proteomes" id="UP000000709"/>
    </source>
</evidence>
<dbReference type="AlphaFoldDB" id="G3AE35"/>
<dbReference type="InterPro" id="IPR057307">
    <property type="entry name" value="PEP5_VPS11_N"/>
</dbReference>
<proteinExistence type="inferred from homology"/>
<dbReference type="GO" id="GO:0000329">
    <property type="term" value="C:fungal-type vacuole membrane"/>
    <property type="evidence" value="ECO:0007669"/>
    <property type="project" value="UniProtKB-UniRule"/>
</dbReference>
<dbReference type="GO" id="GO:0008270">
    <property type="term" value="F:zinc ion binding"/>
    <property type="evidence" value="ECO:0007669"/>
    <property type="project" value="UniProtKB-KW"/>
</dbReference>
<dbReference type="SUPFAM" id="SSF50978">
    <property type="entry name" value="WD40 repeat-like"/>
    <property type="match status" value="1"/>
</dbReference>
<gene>
    <name evidence="12" type="ORF">SPAPADRAFT_69768</name>
</gene>
<keyword evidence="9" id="KW-0926">Vacuole</keyword>
<dbReference type="InterPro" id="IPR001841">
    <property type="entry name" value="Znf_RING"/>
</dbReference>
<organism evidence="13">
    <name type="scientific">Spathaspora passalidarum (strain NRRL Y-27907 / 11-Y1)</name>
    <dbReference type="NCBI Taxonomy" id="619300"/>
    <lineage>
        <taxon>Eukaryota</taxon>
        <taxon>Fungi</taxon>
        <taxon>Dikarya</taxon>
        <taxon>Ascomycota</taxon>
        <taxon>Saccharomycotina</taxon>
        <taxon>Pichiomycetes</taxon>
        <taxon>Debaryomycetaceae</taxon>
        <taxon>Spathaspora</taxon>
    </lineage>
</organism>
<dbReference type="FunCoup" id="G3AE35">
    <property type="interactions" value="609"/>
</dbReference>
<dbReference type="GO" id="GO:0030897">
    <property type="term" value="C:HOPS complex"/>
    <property type="evidence" value="ECO:0007669"/>
    <property type="project" value="UniProtKB-UniRule"/>
</dbReference>
<evidence type="ECO:0000256" key="1">
    <source>
        <dbReference type="ARBA" id="ARBA00007070"/>
    </source>
</evidence>
<dbReference type="eggNOG" id="KOG2114">
    <property type="taxonomic scope" value="Eukaryota"/>
</dbReference>
<dbReference type="OrthoDB" id="26184at2759"/>
<dbReference type="Gene3D" id="2.130.10.10">
    <property type="entry name" value="YVTN repeat-like/Quinoprotein amine dehydrogenase"/>
    <property type="match status" value="1"/>
</dbReference>
<dbReference type="GO" id="GO:0031901">
    <property type="term" value="C:early endosome membrane"/>
    <property type="evidence" value="ECO:0007669"/>
    <property type="project" value="EnsemblFungi"/>
</dbReference>
<dbReference type="STRING" id="619300.G3AE35"/>
<comment type="subcellular location">
    <subcellularLocation>
        <location evidence="8">Endomembrane system</location>
        <topology evidence="8">Peripheral membrane protein</topology>
        <orientation evidence="8">Cytoplasmic side</orientation>
    </subcellularLocation>
    <subcellularLocation>
        <location evidence="9">Vacuole membrane</location>
        <topology evidence="9">Peripheral membrane protein</topology>
        <orientation evidence="9">Cytoplasmic side</orientation>
    </subcellularLocation>
</comment>
<keyword evidence="3" id="KW-0479">Metal-binding</keyword>
<dbReference type="EC" id="2.3.2.27" evidence="9"/>
<comment type="similarity">
    <text evidence="1 9">Belongs to the VPS11 family.</text>
</comment>
<dbReference type="InterPro" id="IPR036322">
    <property type="entry name" value="WD40_repeat_dom_sf"/>
</dbReference>
<dbReference type="Pfam" id="PF23356">
    <property type="entry name" value="TPR_PEP5_VPS11"/>
    <property type="match status" value="2"/>
</dbReference>
<dbReference type="GO" id="GO:0005829">
    <property type="term" value="C:cytosol"/>
    <property type="evidence" value="ECO:0007669"/>
    <property type="project" value="GOC"/>
</dbReference>
<evidence type="ECO:0000256" key="2">
    <source>
        <dbReference type="ARBA" id="ARBA00022448"/>
    </source>
</evidence>
<keyword evidence="9" id="KW-0833">Ubl conjugation pathway</keyword>
<dbReference type="GO" id="GO:0007032">
    <property type="term" value="P:endosome organization"/>
    <property type="evidence" value="ECO:0007669"/>
    <property type="project" value="TreeGrafter"/>
</dbReference>
<dbReference type="InterPro" id="IPR024763">
    <property type="entry name" value="VPS11_C"/>
</dbReference>
<dbReference type="KEGG" id="spaa:SPAPADRAFT_69768"/>
<dbReference type="InterPro" id="IPR016528">
    <property type="entry name" value="VPS11"/>
</dbReference>
<keyword evidence="2 9" id="KW-0813">Transport</keyword>
<keyword evidence="7 9" id="KW-0472">Membrane</keyword>
<accession>G3AE35</accession>
<comment type="catalytic activity">
    <reaction evidence="9">
        <text>S-ubiquitinyl-[E2 ubiquitin-conjugating enzyme]-L-cysteine + [acceptor protein]-L-lysine = [E2 ubiquitin-conjugating enzyme]-L-cysteine + N(6)-ubiquitinyl-[acceptor protein]-L-lysine.</text>
        <dbReference type="EC" id="2.3.2.27"/>
    </reaction>
</comment>
<dbReference type="PIRSF" id="PIRSF007860">
    <property type="entry name" value="VPS11"/>
    <property type="match status" value="1"/>
</dbReference>
<dbReference type="Proteomes" id="UP000000709">
    <property type="component" value="Unassembled WGS sequence"/>
</dbReference>
<keyword evidence="9" id="KW-0808">Transferase</keyword>
<evidence type="ECO:0000256" key="5">
    <source>
        <dbReference type="ARBA" id="ARBA00022833"/>
    </source>
</evidence>
<dbReference type="InterPro" id="IPR013083">
    <property type="entry name" value="Znf_RING/FYVE/PHD"/>
</dbReference>
<keyword evidence="6 9" id="KW-0653">Protein transport</keyword>
<dbReference type="PANTHER" id="PTHR23323">
    <property type="entry name" value="VACUOLAR PROTEIN SORTING-ASSOCIATED PROTEIN"/>
    <property type="match status" value="1"/>
</dbReference>
<dbReference type="PANTHER" id="PTHR23323:SF24">
    <property type="entry name" value="VACUOLAR PROTEIN SORTING-ASSOCIATED PROTEIN 11 HOMOLOG"/>
    <property type="match status" value="1"/>
</dbReference>
<keyword evidence="5" id="KW-0862">Zinc</keyword>